<feature type="region of interest" description="Disordered" evidence="1">
    <location>
        <begin position="136"/>
        <end position="262"/>
    </location>
</feature>
<reference evidence="2" key="1">
    <citation type="submission" date="2020-02" db="EMBL/GenBank/DDBJ databases">
        <authorList>
            <person name="Meier V. D."/>
        </authorList>
    </citation>
    <scope>NUCLEOTIDE SEQUENCE</scope>
    <source>
        <strain evidence="2">AVDCRST_MAG47</strain>
    </source>
</reference>
<feature type="non-terminal residue" evidence="2">
    <location>
        <position position="1"/>
    </location>
</feature>
<gene>
    <name evidence="2" type="ORF">AVDCRST_MAG47-1338</name>
</gene>
<organism evidence="2">
    <name type="scientific">uncultured Nocardioidaceae bacterium</name>
    <dbReference type="NCBI Taxonomy" id="253824"/>
    <lineage>
        <taxon>Bacteria</taxon>
        <taxon>Bacillati</taxon>
        <taxon>Actinomycetota</taxon>
        <taxon>Actinomycetes</taxon>
        <taxon>Propionibacteriales</taxon>
        <taxon>Nocardioidaceae</taxon>
        <taxon>environmental samples</taxon>
    </lineage>
</organism>
<feature type="compositionally biased region" description="Basic and acidic residues" evidence="1">
    <location>
        <begin position="246"/>
        <end position="262"/>
    </location>
</feature>
<feature type="non-terminal residue" evidence="2">
    <location>
        <position position="262"/>
    </location>
</feature>
<name>A0A6J4MXZ3_9ACTN</name>
<protein>
    <submittedName>
        <fullName evidence="2">Uncharacterized protein</fullName>
    </submittedName>
</protein>
<feature type="compositionally biased region" description="Low complexity" evidence="1">
    <location>
        <begin position="13"/>
        <end position="23"/>
    </location>
</feature>
<proteinExistence type="predicted"/>
<feature type="region of interest" description="Disordered" evidence="1">
    <location>
        <begin position="1"/>
        <end position="111"/>
    </location>
</feature>
<sequence>AADLDGPRDGRRAPPARTGTARRSSSQGVPPSPTALAGGRCRGDRRRGGRGRARGASPGTPAGAVGRSLGRPACRGPLPCRATRTGPSAARRRLLRGAGGGAPCRTAGHPRGRALCRGVAGGRCRLRGCPARRVGAGGHAPTGSAAGCRTSAPTGRRLGDQCEHRLRLGPGRRAGAHDRPGRGGYRPSGAGGAGVGPGHRPAGDRAAGGRAARRPGDRSPPLALPPRHPRRRRLPRCGGRPQPGRPRLDRPDRGQLGRGERL</sequence>
<feature type="compositionally biased region" description="Gly residues" evidence="1">
    <location>
        <begin position="182"/>
        <end position="197"/>
    </location>
</feature>
<accession>A0A6J4MXZ3</accession>
<feature type="compositionally biased region" description="Basic and acidic residues" evidence="1">
    <location>
        <begin position="1"/>
        <end position="12"/>
    </location>
</feature>
<dbReference type="EMBL" id="CADCUK010000096">
    <property type="protein sequence ID" value="CAA9372205.1"/>
    <property type="molecule type" value="Genomic_DNA"/>
</dbReference>
<feature type="compositionally biased region" description="Low complexity" evidence="1">
    <location>
        <begin position="198"/>
        <end position="210"/>
    </location>
</feature>
<feature type="compositionally biased region" description="Basic and acidic residues" evidence="1">
    <location>
        <begin position="157"/>
        <end position="166"/>
    </location>
</feature>
<dbReference type="AlphaFoldDB" id="A0A6J4MXZ3"/>
<evidence type="ECO:0000256" key="1">
    <source>
        <dbReference type="SAM" id="MobiDB-lite"/>
    </source>
</evidence>
<feature type="compositionally biased region" description="Low complexity" evidence="1">
    <location>
        <begin position="54"/>
        <end position="64"/>
    </location>
</feature>
<feature type="compositionally biased region" description="Basic residues" evidence="1">
    <location>
        <begin position="43"/>
        <end position="53"/>
    </location>
</feature>
<evidence type="ECO:0000313" key="2">
    <source>
        <dbReference type="EMBL" id="CAA9372205.1"/>
    </source>
</evidence>